<accession>A0AAV7CVK8</accession>
<evidence type="ECO:0000313" key="2">
    <source>
        <dbReference type="EMBL" id="KAG8588993.1"/>
    </source>
</evidence>
<evidence type="ECO:0000256" key="1">
    <source>
        <dbReference type="SAM" id="MobiDB-lite"/>
    </source>
</evidence>
<sequence>MHAQSCLHPDSTYTHRASARLYAHAHYPPGSHLNPPRSRYGHETQRPPRLVSAPMPAQVLPVYLTGINHTKNNREFVTKVEKHLQAPVFLQIEIIKLKHQEDCMTSKWKKVFHPTHALVKGWMTRHIAKKQGSCLYHIRVSRLEQTCNLRKSIFFQSNDLTHSTGHLK</sequence>
<dbReference type="Proteomes" id="UP000824782">
    <property type="component" value="Unassembled WGS sequence"/>
</dbReference>
<protein>
    <submittedName>
        <fullName evidence="2">Uncharacterized protein</fullName>
    </submittedName>
</protein>
<feature type="region of interest" description="Disordered" evidence="1">
    <location>
        <begin position="26"/>
        <end position="49"/>
    </location>
</feature>
<proteinExistence type="predicted"/>
<gene>
    <name evidence="2" type="ORF">GDO81_006199</name>
</gene>
<dbReference type="EMBL" id="WNYA01000002">
    <property type="protein sequence ID" value="KAG8588993.1"/>
    <property type="molecule type" value="Genomic_DNA"/>
</dbReference>
<keyword evidence="3" id="KW-1185">Reference proteome</keyword>
<comment type="caution">
    <text evidence="2">The sequence shown here is derived from an EMBL/GenBank/DDBJ whole genome shotgun (WGS) entry which is preliminary data.</text>
</comment>
<reference evidence="2" key="1">
    <citation type="thesis" date="2020" institute="ProQuest LLC" country="789 East Eisenhower Parkway, Ann Arbor, MI, USA">
        <title>Comparative Genomics and Chromosome Evolution.</title>
        <authorList>
            <person name="Mudd A.B."/>
        </authorList>
    </citation>
    <scope>NUCLEOTIDE SEQUENCE</scope>
    <source>
        <strain evidence="2">237g6f4</strain>
        <tissue evidence="2">Blood</tissue>
    </source>
</reference>
<dbReference type="AlphaFoldDB" id="A0AAV7CVK8"/>
<organism evidence="2 3">
    <name type="scientific">Engystomops pustulosus</name>
    <name type="common">Tungara frog</name>
    <name type="synonym">Physalaemus pustulosus</name>
    <dbReference type="NCBI Taxonomy" id="76066"/>
    <lineage>
        <taxon>Eukaryota</taxon>
        <taxon>Metazoa</taxon>
        <taxon>Chordata</taxon>
        <taxon>Craniata</taxon>
        <taxon>Vertebrata</taxon>
        <taxon>Euteleostomi</taxon>
        <taxon>Amphibia</taxon>
        <taxon>Batrachia</taxon>
        <taxon>Anura</taxon>
        <taxon>Neobatrachia</taxon>
        <taxon>Hyloidea</taxon>
        <taxon>Leptodactylidae</taxon>
        <taxon>Leiuperinae</taxon>
        <taxon>Engystomops</taxon>
    </lineage>
</organism>
<evidence type="ECO:0000313" key="3">
    <source>
        <dbReference type="Proteomes" id="UP000824782"/>
    </source>
</evidence>
<name>A0AAV7CVK8_ENGPU</name>